<evidence type="ECO:0000256" key="1">
    <source>
        <dbReference type="ARBA" id="ARBA00023002"/>
    </source>
</evidence>
<keyword evidence="1" id="KW-0560">Oxidoreductase</keyword>
<accession>A0ABM8VYA2</accession>
<proteinExistence type="predicted"/>
<dbReference type="InterPro" id="IPR007173">
    <property type="entry name" value="ALO_C"/>
</dbReference>
<dbReference type="EMBL" id="CAJVQB010000241">
    <property type="protein sequence ID" value="CAG8477274.1"/>
    <property type="molecule type" value="Genomic_DNA"/>
</dbReference>
<evidence type="ECO:0000313" key="4">
    <source>
        <dbReference type="Proteomes" id="UP000789901"/>
    </source>
</evidence>
<evidence type="ECO:0000313" key="3">
    <source>
        <dbReference type="EMBL" id="CAG8477274.1"/>
    </source>
</evidence>
<dbReference type="Proteomes" id="UP000789901">
    <property type="component" value="Unassembled WGS sequence"/>
</dbReference>
<gene>
    <name evidence="3" type="ORF">GMARGA_LOCUS1062</name>
</gene>
<protein>
    <submittedName>
        <fullName evidence="3">30582_t:CDS:1</fullName>
    </submittedName>
</protein>
<organism evidence="3 4">
    <name type="scientific">Gigaspora margarita</name>
    <dbReference type="NCBI Taxonomy" id="4874"/>
    <lineage>
        <taxon>Eukaryota</taxon>
        <taxon>Fungi</taxon>
        <taxon>Fungi incertae sedis</taxon>
        <taxon>Mucoromycota</taxon>
        <taxon>Glomeromycotina</taxon>
        <taxon>Glomeromycetes</taxon>
        <taxon>Diversisporales</taxon>
        <taxon>Gigasporaceae</taxon>
        <taxon>Gigaspora</taxon>
    </lineage>
</organism>
<keyword evidence="4" id="KW-1185">Reference proteome</keyword>
<sequence>MLLKKNDLTDFTDKVCTELKHNEIILEFRHSMSVNVLLCYVLTRKACPALRGVYYNNNVVKEIKICDIEQFLEIANELLLDNTLVIYVTSAPVGLSRIAAKNVQDSVKDDLCAIVRKFEEMNKKFEKFETQGKVPAVALHQLADIVFFGVQPVAGSPHPVTSKPFTDQTLTGVTCRKVVLLHSTRGSSNISDPENIVIVYYFILYNYGMLESENTVMQNYEGIPKDHFKFYWDTLSKYGFRCHWGKYTPDNYGDHVSKLYPQYNQWMNIRRQMDPKQIFVTPYWRKLLKIPNPDN</sequence>
<reference evidence="3 4" key="1">
    <citation type="submission" date="2021-06" db="EMBL/GenBank/DDBJ databases">
        <authorList>
            <person name="Kallberg Y."/>
            <person name="Tangrot J."/>
            <person name="Rosling A."/>
        </authorList>
    </citation>
    <scope>NUCLEOTIDE SEQUENCE [LARGE SCALE GENOMIC DNA]</scope>
    <source>
        <strain evidence="3 4">120-4 pot B 10/14</strain>
    </source>
</reference>
<comment type="caution">
    <text evidence="3">The sequence shown here is derived from an EMBL/GenBank/DDBJ whole genome shotgun (WGS) entry which is preliminary data.</text>
</comment>
<name>A0ABM8VYA2_GIGMA</name>
<feature type="domain" description="D-arabinono-1,4-lactone oxidase C-terminal" evidence="2">
    <location>
        <begin position="225"/>
        <end position="286"/>
    </location>
</feature>
<evidence type="ECO:0000259" key="2">
    <source>
        <dbReference type="Pfam" id="PF04030"/>
    </source>
</evidence>
<dbReference type="Pfam" id="PF04030">
    <property type="entry name" value="ALO"/>
    <property type="match status" value="1"/>
</dbReference>